<protein>
    <recommendedName>
        <fullName evidence="1">Methyltransferase domain-containing protein</fullName>
    </recommendedName>
</protein>
<dbReference type="SUPFAM" id="SSF53335">
    <property type="entry name" value="S-adenosyl-L-methionine-dependent methyltransferases"/>
    <property type="match status" value="1"/>
</dbReference>
<keyword evidence="3" id="KW-1185">Reference proteome</keyword>
<evidence type="ECO:0000313" key="2">
    <source>
        <dbReference type="EMBL" id="CAL8124504.1"/>
    </source>
</evidence>
<dbReference type="CDD" id="cd02440">
    <property type="entry name" value="AdoMet_MTases"/>
    <property type="match status" value="1"/>
</dbReference>
<name>A0ABP1RAQ5_9HEXA</name>
<evidence type="ECO:0000313" key="3">
    <source>
        <dbReference type="Proteomes" id="UP001642540"/>
    </source>
</evidence>
<gene>
    <name evidence="2" type="ORF">ODALV1_LOCUS20636</name>
</gene>
<sequence length="150" mass="17274">MAYGIEMSEELVKQAKERSSEVTWICGDIMDESSFNGTKFDKIFSMHVLKKGLLARHHQLLKPGGQIGCVSLTANTMMWEACKAVAEKRKELLSNAPARSDWTKYENGKGEETFTRLLEGCGFRVNDLNACYRRYERYDRYLLYHITGIF</sequence>
<dbReference type="Proteomes" id="UP001642540">
    <property type="component" value="Unassembled WGS sequence"/>
</dbReference>
<dbReference type="Gene3D" id="3.40.50.150">
    <property type="entry name" value="Vaccinia Virus protein VP39"/>
    <property type="match status" value="1"/>
</dbReference>
<accession>A0ABP1RAQ5</accession>
<reference evidence="2 3" key="1">
    <citation type="submission" date="2024-08" db="EMBL/GenBank/DDBJ databases">
        <authorList>
            <person name="Cucini C."/>
            <person name="Frati F."/>
        </authorList>
    </citation>
    <scope>NUCLEOTIDE SEQUENCE [LARGE SCALE GENOMIC DNA]</scope>
</reference>
<feature type="domain" description="Methyltransferase" evidence="1">
    <location>
        <begin position="3"/>
        <end position="65"/>
    </location>
</feature>
<dbReference type="Pfam" id="PF13649">
    <property type="entry name" value="Methyltransf_25"/>
    <property type="match status" value="1"/>
</dbReference>
<dbReference type="InterPro" id="IPR029063">
    <property type="entry name" value="SAM-dependent_MTases_sf"/>
</dbReference>
<dbReference type="EMBL" id="CAXLJM020000068">
    <property type="protein sequence ID" value="CAL8124504.1"/>
    <property type="molecule type" value="Genomic_DNA"/>
</dbReference>
<organism evidence="2 3">
    <name type="scientific">Orchesella dallaii</name>
    <dbReference type="NCBI Taxonomy" id="48710"/>
    <lineage>
        <taxon>Eukaryota</taxon>
        <taxon>Metazoa</taxon>
        <taxon>Ecdysozoa</taxon>
        <taxon>Arthropoda</taxon>
        <taxon>Hexapoda</taxon>
        <taxon>Collembola</taxon>
        <taxon>Entomobryomorpha</taxon>
        <taxon>Entomobryoidea</taxon>
        <taxon>Orchesellidae</taxon>
        <taxon>Orchesellinae</taxon>
        <taxon>Orchesella</taxon>
    </lineage>
</organism>
<proteinExistence type="predicted"/>
<comment type="caution">
    <text evidence="2">The sequence shown here is derived from an EMBL/GenBank/DDBJ whole genome shotgun (WGS) entry which is preliminary data.</text>
</comment>
<dbReference type="InterPro" id="IPR041698">
    <property type="entry name" value="Methyltransf_25"/>
</dbReference>
<evidence type="ECO:0000259" key="1">
    <source>
        <dbReference type="Pfam" id="PF13649"/>
    </source>
</evidence>